<dbReference type="EMBL" id="MCFD01000012">
    <property type="protein sequence ID" value="ORX67438.1"/>
    <property type="molecule type" value="Genomic_DNA"/>
</dbReference>
<dbReference type="SUPFAM" id="SSF53474">
    <property type="entry name" value="alpha/beta-Hydrolases"/>
    <property type="match status" value="1"/>
</dbReference>
<dbReference type="AlphaFoldDB" id="A0A1Y1W1Q9"/>
<evidence type="ECO:0000256" key="5">
    <source>
        <dbReference type="ARBA" id="ARBA00023180"/>
    </source>
</evidence>
<reference evidence="7 8" key="1">
    <citation type="submission" date="2016-07" db="EMBL/GenBank/DDBJ databases">
        <title>Pervasive Adenine N6-methylation of Active Genes in Fungi.</title>
        <authorList>
            <consortium name="DOE Joint Genome Institute"/>
            <person name="Mondo S.J."/>
            <person name="Dannebaum R.O."/>
            <person name="Kuo R.C."/>
            <person name="Labutti K."/>
            <person name="Haridas S."/>
            <person name="Kuo A."/>
            <person name="Salamov A."/>
            <person name="Ahrendt S.R."/>
            <person name="Lipzen A."/>
            <person name="Sullivan W."/>
            <person name="Andreopoulos W.B."/>
            <person name="Clum A."/>
            <person name="Lindquist E."/>
            <person name="Daum C."/>
            <person name="Ramamoorthy G.K."/>
            <person name="Gryganskyi A."/>
            <person name="Culley D."/>
            <person name="Magnuson J.K."/>
            <person name="James T.Y."/>
            <person name="O'Malley M.A."/>
            <person name="Stajich J.E."/>
            <person name="Spatafora J.W."/>
            <person name="Visel A."/>
            <person name="Grigoriev I.V."/>
        </authorList>
    </citation>
    <scope>NUCLEOTIDE SEQUENCE [LARGE SCALE GENOMIC DNA]</scope>
    <source>
        <strain evidence="7 8">ATCC 12442</strain>
    </source>
</reference>
<dbReference type="Proteomes" id="UP000193922">
    <property type="component" value="Unassembled WGS sequence"/>
</dbReference>
<comment type="caution">
    <text evidence="7">The sequence shown here is derived from an EMBL/GenBank/DDBJ whole genome shotgun (WGS) entry which is preliminary data.</text>
</comment>
<evidence type="ECO:0000256" key="2">
    <source>
        <dbReference type="ARBA" id="ARBA00022670"/>
    </source>
</evidence>
<dbReference type="GeneID" id="63801427"/>
<dbReference type="STRING" id="61395.A0A1Y1W1Q9"/>
<dbReference type="InterPro" id="IPR029058">
    <property type="entry name" value="AB_hydrolase_fold"/>
</dbReference>
<evidence type="ECO:0000256" key="4">
    <source>
        <dbReference type="ARBA" id="ARBA00022801"/>
    </source>
</evidence>
<dbReference type="GO" id="GO:0008239">
    <property type="term" value="F:dipeptidyl-peptidase activity"/>
    <property type="evidence" value="ECO:0007669"/>
    <property type="project" value="TreeGrafter"/>
</dbReference>
<dbReference type="PANTHER" id="PTHR11010">
    <property type="entry name" value="PROTEASE S28 PRO-X CARBOXYPEPTIDASE-RELATED"/>
    <property type="match status" value="1"/>
</dbReference>
<dbReference type="Gene3D" id="3.40.50.1820">
    <property type="entry name" value="alpha/beta hydrolase"/>
    <property type="match status" value="1"/>
</dbReference>
<dbReference type="GO" id="GO:0070008">
    <property type="term" value="F:serine-type exopeptidase activity"/>
    <property type="evidence" value="ECO:0007669"/>
    <property type="project" value="InterPro"/>
</dbReference>
<comment type="similarity">
    <text evidence="1">Belongs to the peptidase S28 family.</text>
</comment>
<dbReference type="RefSeq" id="XP_040741325.1">
    <property type="nucleotide sequence ID" value="XM_040884779.1"/>
</dbReference>
<evidence type="ECO:0008006" key="9">
    <source>
        <dbReference type="Google" id="ProtNLM"/>
    </source>
</evidence>
<protein>
    <recommendedName>
        <fullName evidence="9">Peptidase S28</fullName>
    </recommendedName>
</protein>
<gene>
    <name evidence="7" type="ORF">DL89DRAFT_225866</name>
</gene>
<keyword evidence="2" id="KW-0645">Protease</keyword>
<evidence type="ECO:0000256" key="6">
    <source>
        <dbReference type="SAM" id="SignalP"/>
    </source>
</evidence>
<evidence type="ECO:0000313" key="7">
    <source>
        <dbReference type="EMBL" id="ORX67438.1"/>
    </source>
</evidence>
<accession>A0A1Y1W1Q9</accession>
<proteinExistence type="inferred from homology"/>
<sequence>MRLSLSILVGLAVSGQCQSTLSIPSSSTVYKFTQPVDHFGANNSQWQQQYLINATFYRPGGPVYMITPGESTLATYYTDRTFVNDLARVTNGVVLAIEHRYYGSSYPMPDLSGASLKYMTPENALEDFASILRLVKTDPSRIFPVPVSANSTIITAGGSYSGAIAAWMRAKYPQLVKGAWASSALIKAQYELYSY</sequence>
<keyword evidence="4" id="KW-0378">Hydrolase</keyword>
<feature type="signal peptide" evidence="6">
    <location>
        <begin position="1"/>
        <end position="19"/>
    </location>
</feature>
<dbReference type="PANTHER" id="PTHR11010:SF38">
    <property type="entry name" value="LYSOSOMAL PRO-X CARBOXYPEPTIDASE"/>
    <property type="match status" value="1"/>
</dbReference>
<dbReference type="Pfam" id="PF05577">
    <property type="entry name" value="Peptidase_S28"/>
    <property type="match status" value="1"/>
</dbReference>
<name>A0A1Y1W1Q9_9FUNG</name>
<organism evidence="7 8">
    <name type="scientific">Linderina pennispora</name>
    <dbReference type="NCBI Taxonomy" id="61395"/>
    <lineage>
        <taxon>Eukaryota</taxon>
        <taxon>Fungi</taxon>
        <taxon>Fungi incertae sedis</taxon>
        <taxon>Zoopagomycota</taxon>
        <taxon>Kickxellomycotina</taxon>
        <taxon>Kickxellomycetes</taxon>
        <taxon>Kickxellales</taxon>
        <taxon>Kickxellaceae</taxon>
        <taxon>Linderina</taxon>
    </lineage>
</organism>
<dbReference type="GO" id="GO:0006508">
    <property type="term" value="P:proteolysis"/>
    <property type="evidence" value="ECO:0007669"/>
    <property type="project" value="UniProtKB-KW"/>
</dbReference>
<evidence type="ECO:0000256" key="3">
    <source>
        <dbReference type="ARBA" id="ARBA00022729"/>
    </source>
</evidence>
<feature type="non-terminal residue" evidence="7">
    <location>
        <position position="195"/>
    </location>
</feature>
<evidence type="ECO:0000313" key="8">
    <source>
        <dbReference type="Proteomes" id="UP000193922"/>
    </source>
</evidence>
<keyword evidence="8" id="KW-1185">Reference proteome</keyword>
<dbReference type="OrthoDB" id="1735038at2759"/>
<evidence type="ECO:0000256" key="1">
    <source>
        <dbReference type="ARBA" id="ARBA00011079"/>
    </source>
</evidence>
<keyword evidence="3 6" id="KW-0732">Signal</keyword>
<feature type="chain" id="PRO_5012305064" description="Peptidase S28" evidence="6">
    <location>
        <begin position="20"/>
        <end position="195"/>
    </location>
</feature>
<keyword evidence="5" id="KW-0325">Glycoprotein</keyword>
<dbReference type="InterPro" id="IPR008758">
    <property type="entry name" value="Peptidase_S28"/>
</dbReference>